<proteinExistence type="predicted"/>
<dbReference type="AlphaFoldDB" id="A0A0A9AGZ0"/>
<sequence>MYCFSLLELVQLVKKTMMTTIDTHKVMRFSNARK</sequence>
<reference evidence="1" key="2">
    <citation type="journal article" date="2015" name="Data Brief">
        <title>Shoot transcriptome of the giant reed, Arundo donax.</title>
        <authorList>
            <person name="Barrero R.A."/>
            <person name="Guerrero F.D."/>
            <person name="Moolhuijzen P."/>
            <person name="Goolsby J.A."/>
            <person name="Tidwell J."/>
            <person name="Bellgard S.E."/>
            <person name="Bellgard M.I."/>
        </authorList>
    </citation>
    <scope>NUCLEOTIDE SEQUENCE</scope>
    <source>
        <tissue evidence="1">Shoot tissue taken approximately 20 cm above the soil surface</tissue>
    </source>
</reference>
<reference evidence="1" key="1">
    <citation type="submission" date="2014-09" db="EMBL/GenBank/DDBJ databases">
        <authorList>
            <person name="Magalhaes I.L.F."/>
            <person name="Oliveira U."/>
            <person name="Santos F.R."/>
            <person name="Vidigal T.H.D.A."/>
            <person name="Brescovit A.D."/>
            <person name="Santos A.J."/>
        </authorList>
    </citation>
    <scope>NUCLEOTIDE SEQUENCE</scope>
    <source>
        <tissue evidence="1">Shoot tissue taken approximately 20 cm above the soil surface</tissue>
    </source>
</reference>
<accession>A0A0A9AGZ0</accession>
<organism evidence="1">
    <name type="scientific">Arundo donax</name>
    <name type="common">Giant reed</name>
    <name type="synonym">Donax arundinaceus</name>
    <dbReference type="NCBI Taxonomy" id="35708"/>
    <lineage>
        <taxon>Eukaryota</taxon>
        <taxon>Viridiplantae</taxon>
        <taxon>Streptophyta</taxon>
        <taxon>Embryophyta</taxon>
        <taxon>Tracheophyta</taxon>
        <taxon>Spermatophyta</taxon>
        <taxon>Magnoliopsida</taxon>
        <taxon>Liliopsida</taxon>
        <taxon>Poales</taxon>
        <taxon>Poaceae</taxon>
        <taxon>PACMAD clade</taxon>
        <taxon>Arundinoideae</taxon>
        <taxon>Arundineae</taxon>
        <taxon>Arundo</taxon>
    </lineage>
</organism>
<protein>
    <submittedName>
        <fullName evidence="1">Uncharacterized protein</fullName>
    </submittedName>
</protein>
<evidence type="ECO:0000313" key="1">
    <source>
        <dbReference type="EMBL" id="JAD48205.1"/>
    </source>
</evidence>
<dbReference type="EMBL" id="GBRH01249690">
    <property type="protein sequence ID" value="JAD48205.1"/>
    <property type="molecule type" value="Transcribed_RNA"/>
</dbReference>
<name>A0A0A9AGZ0_ARUDO</name>